<feature type="compositionally biased region" description="Low complexity" evidence="1">
    <location>
        <begin position="1"/>
        <end position="22"/>
    </location>
</feature>
<evidence type="ECO:0008006" key="4">
    <source>
        <dbReference type="Google" id="ProtNLM"/>
    </source>
</evidence>
<name>A0A640TKW9_STRNI</name>
<dbReference type="Proteomes" id="UP000429552">
    <property type="component" value="Unassembled WGS sequence"/>
</dbReference>
<feature type="region of interest" description="Disordered" evidence="1">
    <location>
        <begin position="201"/>
        <end position="223"/>
    </location>
</feature>
<comment type="caution">
    <text evidence="2">The sequence shown here is derived from an EMBL/GenBank/DDBJ whole genome shotgun (WGS) entry which is preliminary data.</text>
</comment>
<dbReference type="Pfam" id="PF14431">
    <property type="entry name" value="YwqJ-deaminase"/>
    <property type="match status" value="1"/>
</dbReference>
<proteinExistence type="predicted"/>
<dbReference type="EMBL" id="BLIP01000001">
    <property type="protein sequence ID" value="GFE24229.1"/>
    <property type="molecule type" value="Genomic_DNA"/>
</dbReference>
<sequence length="269" mass="29209">MEHSLSRTATPSPLPRPRSSAPRHTDVTHRPTTPEPPAHHPAHQPRCPATDAPSARREIIDSPPDYRNTQHIWQADLSRLRRGDPQLHGDSGRESTTMSTTARHHNAAAGDPRIGWSGPADAERAPALHHRRDGILPTIGAALSVRGQTLTCTASKAEQPPALHPLVQDFLDTLATAQRERFTGRCPEAVLLSRHLTAVEGNRGKRASRKPLTNGEARRSLKHSKITARHIREDGDPQHGSYAPPCRSCDALLAHFGVMPISGTAPTGS</sequence>
<gene>
    <name evidence="2" type="ORF">Sliba_46820</name>
</gene>
<organism evidence="2 3">
    <name type="scientific">Streptomyces nigrescens</name>
    <dbReference type="NCBI Taxonomy" id="1920"/>
    <lineage>
        <taxon>Bacteria</taxon>
        <taxon>Bacillati</taxon>
        <taxon>Actinomycetota</taxon>
        <taxon>Actinomycetes</taxon>
        <taxon>Kitasatosporales</taxon>
        <taxon>Streptomycetaceae</taxon>
        <taxon>Streptomyces</taxon>
    </lineage>
</organism>
<evidence type="ECO:0000313" key="3">
    <source>
        <dbReference type="Proteomes" id="UP000429552"/>
    </source>
</evidence>
<dbReference type="AlphaFoldDB" id="A0A640TKW9"/>
<accession>A0A640TKW9</accession>
<feature type="compositionally biased region" description="Basic and acidic residues" evidence="1">
    <location>
        <begin position="78"/>
        <end position="93"/>
    </location>
</feature>
<evidence type="ECO:0000256" key="1">
    <source>
        <dbReference type="SAM" id="MobiDB-lite"/>
    </source>
</evidence>
<dbReference type="InterPro" id="IPR025968">
    <property type="entry name" value="YwqJ_deaminase"/>
</dbReference>
<reference evidence="2 3" key="1">
    <citation type="submission" date="2019-12" db="EMBL/GenBank/DDBJ databases">
        <title>Whole genome shotgun sequence of Streptomyces libani subsp. libani NBRC 13452.</title>
        <authorList>
            <person name="Ichikawa N."/>
            <person name="Kimura A."/>
            <person name="Kitahashi Y."/>
            <person name="Komaki H."/>
            <person name="Tamura T."/>
        </authorList>
    </citation>
    <scope>NUCLEOTIDE SEQUENCE [LARGE SCALE GENOMIC DNA]</scope>
    <source>
        <strain evidence="2 3">NBRC 13452</strain>
    </source>
</reference>
<feature type="region of interest" description="Disordered" evidence="1">
    <location>
        <begin position="1"/>
        <end position="99"/>
    </location>
</feature>
<evidence type="ECO:0000313" key="2">
    <source>
        <dbReference type="EMBL" id="GFE24229.1"/>
    </source>
</evidence>
<protein>
    <recommendedName>
        <fullName evidence="4">YwqJ-like deaminase</fullName>
    </recommendedName>
</protein>